<proteinExistence type="predicted"/>
<dbReference type="OrthoDB" id="3535232at2"/>
<dbReference type="InterPro" id="IPR029069">
    <property type="entry name" value="HotDog_dom_sf"/>
</dbReference>
<gene>
    <name evidence="4" type="ORF">BLA60_01550</name>
</gene>
<evidence type="ECO:0000259" key="2">
    <source>
        <dbReference type="Pfam" id="PF13622"/>
    </source>
</evidence>
<protein>
    <recommendedName>
        <fullName evidence="6">Acyl-CoA thioesterase</fullName>
    </recommendedName>
</protein>
<keyword evidence="5" id="KW-1185">Reference proteome</keyword>
<evidence type="ECO:0000256" key="1">
    <source>
        <dbReference type="SAM" id="MobiDB-lite"/>
    </source>
</evidence>
<dbReference type="Pfam" id="PF20789">
    <property type="entry name" value="4HBT_3C"/>
    <property type="match status" value="1"/>
</dbReference>
<evidence type="ECO:0000313" key="4">
    <source>
        <dbReference type="EMBL" id="OLF13897.1"/>
    </source>
</evidence>
<dbReference type="InterPro" id="IPR042171">
    <property type="entry name" value="Acyl-CoA_hotdog"/>
</dbReference>
<comment type="caution">
    <text evidence="4">The sequence shown here is derived from an EMBL/GenBank/DDBJ whole genome shotgun (WGS) entry which is preliminary data.</text>
</comment>
<dbReference type="EMBL" id="MSIF01000001">
    <property type="protein sequence ID" value="OLF13897.1"/>
    <property type="molecule type" value="Genomic_DNA"/>
</dbReference>
<evidence type="ECO:0008006" key="6">
    <source>
        <dbReference type="Google" id="ProtNLM"/>
    </source>
</evidence>
<dbReference type="RefSeq" id="WP_075130845.1">
    <property type="nucleotide sequence ID" value="NZ_MSIF01000001.1"/>
</dbReference>
<dbReference type="InterPro" id="IPR049449">
    <property type="entry name" value="TesB_ACOT8-like_N"/>
</dbReference>
<dbReference type="Proteomes" id="UP000185696">
    <property type="component" value="Unassembled WGS sequence"/>
</dbReference>
<feature type="domain" description="Acyl-CoA thioesterase-like N-terminal HotDog" evidence="2">
    <location>
        <begin position="25"/>
        <end position="101"/>
    </location>
</feature>
<sequence>MTSWGRWRREADGFVVPAEPELCSALGTLFGGWGMGVLAEVAHRVSGRPVRDLAVSFVRPVPRGTDLLVRAETVAAGRSLAHVRLEAGVPDGPAMVATAVTGPDPRGVGSSRPVPDTPPPHECPEREYAHGPGTGTSVLLDVRVVAERLDRGVGGAVTLWARLRREVPDEVRLAVVSDHLPYLLRRCVPGLSAISTVSASLRVVDRPREEWVLLVIDVDAVADRFAVGRTTLWSAGRLVATAEQTSRLHRGR</sequence>
<dbReference type="AlphaFoldDB" id="A0A7Z1B1G9"/>
<organism evidence="4 5">
    <name type="scientific">Actinophytocola xinjiangensis</name>
    <dbReference type="NCBI Taxonomy" id="485602"/>
    <lineage>
        <taxon>Bacteria</taxon>
        <taxon>Bacillati</taxon>
        <taxon>Actinomycetota</taxon>
        <taxon>Actinomycetes</taxon>
        <taxon>Pseudonocardiales</taxon>
        <taxon>Pseudonocardiaceae</taxon>
    </lineage>
</organism>
<reference evidence="4 5" key="1">
    <citation type="submission" date="2016-12" db="EMBL/GenBank/DDBJ databases">
        <title>The draft genome sequence of Actinophytocola xinjiangensis.</title>
        <authorList>
            <person name="Wang W."/>
            <person name="Yuan L."/>
        </authorList>
    </citation>
    <scope>NUCLEOTIDE SEQUENCE [LARGE SCALE GENOMIC DNA]</scope>
    <source>
        <strain evidence="4 5">CGMCC 4.4663</strain>
    </source>
</reference>
<name>A0A7Z1B1G9_9PSEU</name>
<dbReference type="Gene3D" id="2.40.160.210">
    <property type="entry name" value="Acyl-CoA thioesterase, double hotdog domain"/>
    <property type="match status" value="1"/>
</dbReference>
<accession>A0A7Z1B1G9</accession>
<dbReference type="SUPFAM" id="SSF54637">
    <property type="entry name" value="Thioesterase/thiol ester dehydrase-isomerase"/>
    <property type="match status" value="2"/>
</dbReference>
<dbReference type="Pfam" id="PF13622">
    <property type="entry name" value="4HBT_3"/>
    <property type="match status" value="1"/>
</dbReference>
<dbReference type="InterPro" id="IPR049450">
    <property type="entry name" value="ACOT8-like_C"/>
</dbReference>
<evidence type="ECO:0000259" key="3">
    <source>
        <dbReference type="Pfam" id="PF20789"/>
    </source>
</evidence>
<feature type="region of interest" description="Disordered" evidence="1">
    <location>
        <begin position="101"/>
        <end position="132"/>
    </location>
</feature>
<evidence type="ECO:0000313" key="5">
    <source>
        <dbReference type="Proteomes" id="UP000185696"/>
    </source>
</evidence>
<feature type="domain" description="Acyl-CoA thioesterase-like C-terminal" evidence="3">
    <location>
        <begin position="122"/>
        <end position="246"/>
    </location>
</feature>